<organism evidence="7 8">
    <name type="scientific">Salibacterium salarium</name>
    <dbReference type="NCBI Taxonomy" id="284579"/>
    <lineage>
        <taxon>Bacteria</taxon>
        <taxon>Bacillati</taxon>
        <taxon>Bacillota</taxon>
        <taxon>Bacilli</taxon>
        <taxon>Bacillales</taxon>
        <taxon>Bacillaceae</taxon>
    </lineage>
</organism>
<dbReference type="Proteomes" id="UP000275076">
    <property type="component" value="Unassembled WGS sequence"/>
</dbReference>
<evidence type="ECO:0000256" key="5">
    <source>
        <dbReference type="ARBA" id="ARBA00023136"/>
    </source>
</evidence>
<evidence type="ECO:0000256" key="2">
    <source>
        <dbReference type="ARBA" id="ARBA00008053"/>
    </source>
</evidence>
<evidence type="ECO:0000313" key="7">
    <source>
        <dbReference type="EMBL" id="RSL29485.1"/>
    </source>
</evidence>
<dbReference type="OrthoDB" id="9787430at2"/>
<dbReference type="Pfam" id="PF04286">
    <property type="entry name" value="DUF445"/>
    <property type="match status" value="1"/>
</dbReference>
<dbReference type="PANTHER" id="PTHR35791:SF1">
    <property type="entry name" value="UPF0754 MEMBRANE PROTEIN YHEB"/>
    <property type="match status" value="1"/>
</dbReference>
<comment type="similarity">
    <text evidence="2">Belongs to the UPF0754 family.</text>
</comment>
<dbReference type="PIRSF" id="PIRSF032178">
    <property type="entry name" value="UCP032178"/>
    <property type="match status" value="1"/>
</dbReference>
<dbReference type="InterPro" id="IPR016991">
    <property type="entry name" value="UCP032178"/>
</dbReference>
<name>A0A3R9WME8_9BACI</name>
<evidence type="ECO:0000256" key="4">
    <source>
        <dbReference type="ARBA" id="ARBA00022989"/>
    </source>
</evidence>
<protein>
    <submittedName>
        <fullName evidence="7">DUF445 family protein</fullName>
    </submittedName>
</protein>
<keyword evidence="3 6" id="KW-0812">Transmembrane</keyword>
<keyword evidence="8" id="KW-1185">Reference proteome</keyword>
<dbReference type="InterPro" id="IPR007383">
    <property type="entry name" value="DUF445"/>
</dbReference>
<sequence length="377" mass="43360">MDGLLLLLLMIVIGAAIGGITNSLAIKMLFRPYKPVHIGKWRLPFTPGLIPKRRGEMAEQMGKMVVNHLLTPERIREKIGESLFHKKMVEWMSHETEKIVRSPSTISDFTSTITKENTNLDSFTEKFVEDKLNQFFKDNNDKSLSELLPASLIQKGDDLVPVLAQKITEKGADYFRGDEGQRQLHLLLEKFLQGKGSMLNFLGTMFGNDKIIEKLQPEIVRFFEDPSSEDFIKDVIQHEWTNLQNKSLASFHTFVDTREASVEIVKVVKNEIPLYRNLEKPLAEWAPYYEEIIINKWIPGMMELLQRFLLDRLPLLFEKLELDDMVREQVDTFSVDRLETLVLSISRREFTMITYLGAFLGGTVGFIQGLLVVLFSS</sequence>
<dbReference type="PANTHER" id="PTHR35791">
    <property type="entry name" value="UPF0754 MEMBRANE PROTEIN YHEB"/>
    <property type="match status" value="1"/>
</dbReference>
<gene>
    <name evidence="7" type="ORF">D7Z54_30905</name>
</gene>
<reference evidence="7 8" key="1">
    <citation type="submission" date="2018-10" db="EMBL/GenBank/DDBJ databases">
        <title>Draft genome sequence of Bacillus salarius IM0101, isolated from a hypersaline soil in Inner Mongolia, China.</title>
        <authorList>
            <person name="Yamprayoonswat W."/>
            <person name="Boonvisut S."/>
            <person name="Jumpathong W."/>
            <person name="Sittihan S."/>
            <person name="Ruangsuj P."/>
            <person name="Wanthongcharoen S."/>
            <person name="Thongpramul N."/>
            <person name="Pimmason S."/>
            <person name="Yu B."/>
            <person name="Yasawong M."/>
        </authorList>
    </citation>
    <scope>NUCLEOTIDE SEQUENCE [LARGE SCALE GENOMIC DNA]</scope>
    <source>
        <strain evidence="7 8">IM0101</strain>
    </source>
</reference>
<feature type="transmembrane region" description="Helical" evidence="6">
    <location>
        <begin position="352"/>
        <end position="375"/>
    </location>
</feature>
<accession>A0A3R9WME8</accession>
<comment type="subcellular location">
    <subcellularLocation>
        <location evidence="1">Cell membrane</location>
    </subcellularLocation>
</comment>
<comment type="caution">
    <text evidence="7">The sequence shown here is derived from an EMBL/GenBank/DDBJ whole genome shotgun (WGS) entry which is preliminary data.</text>
</comment>
<dbReference type="RefSeq" id="WP_125562418.1">
    <property type="nucleotide sequence ID" value="NZ_RBVX01000064.1"/>
</dbReference>
<keyword evidence="4 6" id="KW-1133">Transmembrane helix</keyword>
<evidence type="ECO:0000256" key="3">
    <source>
        <dbReference type="ARBA" id="ARBA00022692"/>
    </source>
</evidence>
<evidence type="ECO:0000256" key="1">
    <source>
        <dbReference type="ARBA" id="ARBA00004236"/>
    </source>
</evidence>
<dbReference type="GO" id="GO:0005886">
    <property type="term" value="C:plasma membrane"/>
    <property type="evidence" value="ECO:0007669"/>
    <property type="project" value="UniProtKB-SubCell"/>
</dbReference>
<proteinExistence type="inferred from homology"/>
<keyword evidence="5 6" id="KW-0472">Membrane</keyword>
<dbReference type="EMBL" id="RBVX01000064">
    <property type="protein sequence ID" value="RSL29485.1"/>
    <property type="molecule type" value="Genomic_DNA"/>
</dbReference>
<evidence type="ECO:0000313" key="8">
    <source>
        <dbReference type="Proteomes" id="UP000275076"/>
    </source>
</evidence>
<dbReference type="AlphaFoldDB" id="A0A3R9WME8"/>
<evidence type="ECO:0000256" key="6">
    <source>
        <dbReference type="SAM" id="Phobius"/>
    </source>
</evidence>